<reference evidence="2 3" key="1">
    <citation type="submission" date="2022-03" db="EMBL/GenBank/DDBJ databases">
        <authorList>
            <person name="Macdonald S."/>
            <person name="Ahmed S."/>
            <person name="Newling K."/>
        </authorList>
    </citation>
    <scope>NUCLEOTIDE SEQUENCE [LARGE SCALE GENOMIC DNA]</scope>
</reference>
<dbReference type="Proteomes" id="UP001642260">
    <property type="component" value="Unassembled WGS sequence"/>
</dbReference>
<keyword evidence="3" id="KW-1185">Reference proteome</keyword>
<evidence type="ECO:0000313" key="2">
    <source>
        <dbReference type="EMBL" id="CAH8353589.1"/>
    </source>
</evidence>
<comment type="caution">
    <text evidence="2">The sequence shown here is derived from an EMBL/GenBank/DDBJ whole genome shotgun (WGS) entry which is preliminary data.</text>
</comment>
<organism evidence="2 3">
    <name type="scientific">Eruca vesicaria subsp. sativa</name>
    <name type="common">Garden rocket</name>
    <name type="synonym">Eruca sativa</name>
    <dbReference type="NCBI Taxonomy" id="29727"/>
    <lineage>
        <taxon>Eukaryota</taxon>
        <taxon>Viridiplantae</taxon>
        <taxon>Streptophyta</taxon>
        <taxon>Embryophyta</taxon>
        <taxon>Tracheophyta</taxon>
        <taxon>Spermatophyta</taxon>
        <taxon>Magnoliopsida</taxon>
        <taxon>eudicotyledons</taxon>
        <taxon>Gunneridae</taxon>
        <taxon>Pentapetalae</taxon>
        <taxon>rosids</taxon>
        <taxon>malvids</taxon>
        <taxon>Brassicales</taxon>
        <taxon>Brassicaceae</taxon>
        <taxon>Brassiceae</taxon>
        <taxon>Eruca</taxon>
    </lineage>
</organism>
<name>A0ABC8K5I5_ERUVS</name>
<sequence>MKELSDQVKGMTTFIQQVIGTSTGEHARAWASSFAVTFANIPNPTFSNIPCPPNPNQERSDDAVRD</sequence>
<dbReference type="EMBL" id="CAKOAT010184043">
    <property type="protein sequence ID" value="CAH8353589.1"/>
    <property type="molecule type" value="Genomic_DNA"/>
</dbReference>
<accession>A0ABC8K5I5</accession>
<evidence type="ECO:0000256" key="1">
    <source>
        <dbReference type="SAM" id="MobiDB-lite"/>
    </source>
</evidence>
<evidence type="ECO:0000313" key="3">
    <source>
        <dbReference type="Proteomes" id="UP001642260"/>
    </source>
</evidence>
<protein>
    <submittedName>
        <fullName evidence="2">Uncharacterized protein</fullName>
    </submittedName>
</protein>
<gene>
    <name evidence="2" type="ORF">ERUC_LOCUS19344</name>
</gene>
<feature type="region of interest" description="Disordered" evidence="1">
    <location>
        <begin position="44"/>
        <end position="66"/>
    </location>
</feature>
<dbReference type="AlphaFoldDB" id="A0ABC8K5I5"/>
<proteinExistence type="predicted"/>